<dbReference type="EMBL" id="CP162551">
    <property type="protein sequence ID" value="XDI35377.1"/>
    <property type="molecule type" value="Genomic_DNA"/>
</dbReference>
<evidence type="ECO:0000256" key="8">
    <source>
        <dbReference type="HAMAP-Rule" id="MF_00212"/>
    </source>
</evidence>
<keyword evidence="6 8" id="KW-0274">FAD</keyword>
<name>A0AB39BNH5_9BACI</name>
<evidence type="ECO:0000256" key="4">
    <source>
        <dbReference type="ARBA" id="ARBA00022532"/>
    </source>
</evidence>
<keyword evidence="4 8" id="KW-0816">Tricarboxylic acid cycle</keyword>
<dbReference type="NCBIfam" id="NF003611">
    <property type="entry name" value="PRK05257.3-2"/>
    <property type="match status" value="1"/>
</dbReference>
<dbReference type="NCBIfam" id="NF009875">
    <property type="entry name" value="PRK13339.1"/>
    <property type="match status" value="1"/>
</dbReference>
<evidence type="ECO:0000256" key="3">
    <source>
        <dbReference type="ARBA" id="ARBA00005012"/>
    </source>
</evidence>
<dbReference type="NCBIfam" id="NF003605">
    <property type="entry name" value="PRK05257.1-4"/>
    <property type="match status" value="1"/>
</dbReference>
<keyword evidence="5 8" id="KW-0285">Flavoprotein</keyword>
<evidence type="ECO:0000256" key="2">
    <source>
        <dbReference type="ARBA" id="ARBA00001974"/>
    </source>
</evidence>
<dbReference type="EC" id="1.1.5.4" evidence="8"/>
<evidence type="ECO:0000256" key="6">
    <source>
        <dbReference type="ARBA" id="ARBA00022827"/>
    </source>
</evidence>
<sequence>MSSIRRETDVILIGAGVMSATLGSLLKELAPEWEIKVFEKLASAGEESSNEWNNAGTGHSALCELNYTSEKPDGTIDVSKAIKINEQFQLSRQFWAYLVNSNLIRNPQDFIMPIPHISLVQGEKNVTFLRNRLEALSNNPLFQGMEFSEDPETLKQWTPLIMEGRASNEPIAATKIDSGTDVNFGALTRMLFDHLKGQNVEMNYKHSVEDFKRLSDGRWEVKVHDIEGGNIEYHTAKFVFIGGGGGSLPLLQKTGIPESKHIGGFPVSGLFMVCNNPEVVEQHHAKVYGKAKVGAPPMSVPHLDTRYIDNKKTLLFGPFAGFSPKFLKHGSNLDLIGSVKPNNVLTMLAAGVKEMGLTKYLIEQVMLSNEKRMEELREFIPNAKSEDWDIVAAGQRVQVIKDTEAGKGTLQFGTEVVSDADGTIAALLGASPGASTAVHVMLEVFQKCFPERMNEWEPKLKEMLPTYGMSPVEHPELFHQVHTSNSQILGLSVEEPVFA</sequence>
<evidence type="ECO:0000256" key="7">
    <source>
        <dbReference type="ARBA" id="ARBA00023002"/>
    </source>
</evidence>
<evidence type="ECO:0000313" key="9">
    <source>
        <dbReference type="EMBL" id="XDI35377.1"/>
    </source>
</evidence>
<dbReference type="NCBIfam" id="NF003608">
    <property type="entry name" value="PRK05257.2-4"/>
    <property type="match status" value="1"/>
</dbReference>
<reference evidence="9" key="1">
    <citation type="submission" date="2024-07" db="EMBL/GenBank/DDBJ databases">
        <title>Identification and characteristics of an arsenic-resistant bacterial isolate, which belongs to a novel species.</title>
        <authorList>
            <person name="Juszczyk A."/>
            <person name="Kowalczyk A."/>
            <person name="Was K."/>
            <person name="Kosowicz W."/>
            <person name="Budzyn A."/>
            <person name="Latowski D."/>
        </authorList>
    </citation>
    <scope>NUCLEOTIDE SEQUENCE</scope>
    <source>
        <strain evidence="9">As8PL</strain>
    </source>
</reference>
<dbReference type="Pfam" id="PF06039">
    <property type="entry name" value="Mqo"/>
    <property type="match status" value="1"/>
</dbReference>
<dbReference type="PANTHER" id="PTHR43104">
    <property type="entry name" value="L-2-HYDROXYGLUTARATE DEHYDROGENASE, MITOCHONDRIAL"/>
    <property type="match status" value="1"/>
</dbReference>
<dbReference type="AlphaFoldDB" id="A0AB39BNH5"/>
<dbReference type="NCBIfam" id="NF003604">
    <property type="entry name" value="PRK05257.1-3"/>
    <property type="match status" value="1"/>
</dbReference>
<dbReference type="RefSeq" id="WP_368502952.1">
    <property type="nucleotide sequence ID" value="NZ_CP162551.1"/>
</dbReference>
<protein>
    <recommendedName>
        <fullName evidence="8">Probable malate:quinone oxidoreductase</fullName>
        <ecNumber evidence="8">1.1.5.4</ecNumber>
    </recommendedName>
    <alternativeName>
        <fullName evidence="8">MQO</fullName>
    </alternativeName>
    <alternativeName>
        <fullName evidence="8">Malate dehydrogenase [quinone]</fullName>
    </alternativeName>
</protein>
<evidence type="ECO:0000256" key="1">
    <source>
        <dbReference type="ARBA" id="ARBA00001139"/>
    </source>
</evidence>
<comment type="similarity">
    <text evidence="8">Belongs to the MQO family.</text>
</comment>
<accession>A0AB39BNH5</accession>
<evidence type="ECO:0000256" key="5">
    <source>
        <dbReference type="ARBA" id="ARBA00022630"/>
    </source>
</evidence>
<proteinExistence type="inferred from homology"/>
<dbReference type="GO" id="GO:0008924">
    <property type="term" value="F:L-malate dehydrogenase (quinone) activity"/>
    <property type="evidence" value="ECO:0007669"/>
    <property type="project" value="UniProtKB-UniRule"/>
</dbReference>
<dbReference type="GO" id="GO:0006099">
    <property type="term" value="P:tricarboxylic acid cycle"/>
    <property type="evidence" value="ECO:0007669"/>
    <property type="project" value="UniProtKB-UniRule"/>
</dbReference>
<dbReference type="NCBIfam" id="TIGR01320">
    <property type="entry name" value="mal_quin_oxido"/>
    <property type="match status" value="1"/>
</dbReference>
<organism evidence="9">
    <name type="scientific">Alkalihalophilus sp. As8PL</name>
    <dbReference type="NCBI Taxonomy" id="3237103"/>
    <lineage>
        <taxon>Bacteria</taxon>
        <taxon>Bacillati</taxon>
        <taxon>Bacillota</taxon>
        <taxon>Bacilli</taxon>
        <taxon>Bacillales</taxon>
        <taxon>Bacillaceae</taxon>
        <taxon>Alkalihalophilus</taxon>
    </lineage>
</organism>
<keyword evidence="7 8" id="KW-0560">Oxidoreductase</keyword>
<dbReference type="InterPro" id="IPR036188">
    <property type="entry name" value="FAD/NAD-bd_sf"/>
</dbReference>
<dbReference type="GO" id="GO:0047545">
    <property type="term" value="F:(S)-2-hydroxyglutarate dehydrogenase activity"/>
    <property type="evidence" value="ECO:0007669"/>
    <property type="project" value="TreeGrafter"/>
</dbReference>
<dbReference type="SUPFAM" id="SSF51905">
    <property type="entry name" value="FAD/NAD(P)-binding domain"/>
    <property type="match status" value="1"/>
</dbReference>
<dbReference type="PANTHER" id="PTHR43104:SF2">
    <property type="entry name" value="L-2-HYDROXYGLUTARATE DEHYDROGENASE, MITOCHONDRIAL"/>
    <property type="match status" value="1"/>
</dbReference>
<dbReference type="HAMAP" id="MF_00212">
    <property type="entry name" value="MQO"/>
    <property type="match status" value="1"/>
</dbReference>
<comment type="cofactor">
    <cofactor evidence="2 8">
        <name>FAD</name>
        <dbReference type="ChEBI" id="CHEBI:57692"/>
    </cofactor>
</comment>
<gene>
    <name evidence="8 9" type="primary">mqo</name>
    <name evidence="9" type="ORF">AB3N04_11655</name>
</gene>
<dbReference type="NCBIfam" id="NF003606">
    <property type="entry name" value="PRK05257.2-1"/>
    <property type="match status" value="1"/>
</dbReference>
<dbReference type="InterPro" id="IPR006231">
    <property type="entry name" value="MQO"/>
</dbReference>
<comment type="catalytic activity">
    <reaction evidence="1 8">
        <text>(S)-malate + a quinone = a quinol + oxaloacetate</text>
        <dbReference type="Rhea" id="RHEA:46012"/>
        <dbReference type="ChEBI" id="CHEBI:15589"/>
        <dbReference type="ChEBI" id="CHEBI:16452"/>
        <dbReference type="ChEBI" id="CHEBI:24646"/>
        <dbReference type="ChEBI" id="CHEBI:132124"/>
        <dbReference type="EC" id="1.1.5.4"/>
    </reaction>
</comment>
<comment type="pathway">
    <text evidence="3 8">Carbohydrate metabolism; tricarboxylic acid cycle; oxaloacetate from (S)-malate (quinone route): step 1/1.</text>
</comment>
<dbReference type="NCBIfam" id="NF003603">
    <property type="entry name" value="PRK05257.1-1"/>
    <property type="match status" value="1"/>
</dbReference>